<dbReference type="CDD" id="cd17536">
    <property type="entry name" value="REC_YesN-like"/>
    <property type="match status" value="1"/>
</dbReference>
<dbReference type="Proteomes" id="UP000790580">
    <property type="component" value="Unassembled WGS sequence"/>
</dbReference>
<evidence type="ECO:0000259" key="2">
    <source>
        <dbReference type="PROSITE" id="PS50110"/>
    </source>
</evidence>
<proteinExistence type="predicted"/>
<keyword evidence="5" id="KW-1185">Reference proteome</keyword>
<evidence type="ECO:0000313" key="4">
    <source>
        <dbReference type="EMBL" id="MBU9722986.1"/>
    </source>
</evidence>
<dbReference type="PANTHER" id="PTHR37299:SF1">
    <property type="entry name" value="STAGE 0 SPORULATION PROTEIN A HOMOLOG"/>
    <property type="match status" value="1"/>
</dbReference>
<dbReference type="InterPro" id="IPR007492">
    <property type="entry name" value="LytTR_DNA-bd_dom"/>
</dbReference>
<evidence type="ECO:0000313" key="5">
    <source>
        <dbReference type="Proteomes" id="UP000790580"/>
    </source>
</evidence>
<accession>A0ABS6JY20</accession>
<dbReference type="InterPro" id="IPR046947">
    <property type="entry name" value="LytR-like"/>
</dbReference>
<dbReference type="EMBL" id="JAHQCR010000065">
    <property type="protein sequence ID" value="MBU9722986.1"/>
    <property type="molecule type" value="Genomic_DNA"/>
</dbReference>
<dbReference type="PROSITE" id="PS50930">
    <property type="entry name" value="HTH_LYTTR"/>
    <property type="match status" value="1"/>
</dbReference>
<dbReference type="PANTHER" id="PTHR37299">
    <property type="entry name" value="TRANSCRIPTIONAL REGULATOR-RELATED"/>
    <property type="match status" value="1"/>
</dbReference>
<feature type="modified residue" description="4-aspartylphosphate" evidence="1">
    <location>
        <position position="57"/>
    </location>
</feature>
<name>A0ABS6JY20_9BACI</name>
<feature type="domain" description="HTH LytTR-type" evidence="3">
    <location>
        <begin position="136"/>
        <end position="239"/>
    </location>
</feature>
<keyword evidence="1" id="KW-0597">Phosphoprotein</keyword>
<protein>
    <submittedName>
        <fullName evidence="4">LytTR family DNA-binding domain-containing protein</fullName>
    </submittedName>
</protein>
<evidence type="ECO:0000259" key="3">
    <source>
        <dbReference type="PROSITE" id="PS50930"/>
    </source>
</evidence>
<dbReference type="RefSeq" id="WP_088073523.1">
    <property type="nucleotide sequence ID" value="NZ_JAHQCR010000065.1"/>
</dbReference>
<dbReference type="GO" id="GO:0003677">
    <property type="term" value="F:DNA binding"/>
    <property type="evidence" value="ECO:0007669"/>
    <property type="project" value="UniProtKB-KW"/>
</dbReference>
<dbReference type="Pfam" id="PF04397">
    <property type="entry name" value="LytTR"/>
    <property type="match status" value="1"/>
</dbReference>
<dbReference type="Pfam" id="PF00072">
    <property type="entry name" value="Response_reg"/>
    <property type="match status" value="1"/>
</dbReference>
<dbReference type="SMART" id="SM00850">
    <property type="entry name" value="LytTR"/>
    <property type="match status" value="1"/>
</dbReference>
<dbReference type="InterPro" id="IPR011006">
    <property type="entry name" value="CheY-like_superfamily"/>
</dbReference>
<dbReference type="InterPro" id="IPR001789">
    <property type="entry name" value="Sig_transdc_resp-reg_receiver"/>
</dbReference>
<organism evidence="4 5">
    <name type="scientific">Evansella alkalicola</name>
    <dbReference type="NCBI Taxonomy" id="745819"/>
    <lineage>
        <taxon>Bacteria</taxon>
        <taxon>Bacillati</taxon>
        <taxon>Bacillota</taxon>
        <taxon>Bacilli</taxon>
        <taxon>Bacillales</taxon>
        <taxon>Bacillaceae</taxon>
        <taxon>Evansella</taxon>
    </lineage>
</organism>
<reference evidence="4 5" key="1">
    <citation type="submission" date="2021-06" db="EMBL/GenBank/DDBJ databases">
        <title>Bacillus sp. RD4P76, an endophyte from a halophyte.</title>
        <authorList>
            <person name="Sun J.-Q."/>
        </authorList>
    </citation>
    <scope>NUCLEOTIDE SEQUENCE [LARGE SCALE GENOMIC DNA]</scope>
    <source>
        <strain evidence="4 5">JCM 17098</strain>
    </source>
</reference>
<keyword evidence="4" id="KW-0238">DNA-binding</keyword>
<dbReference type="SUPFAM" id="SSF52172">
    <property type="entry name" value="CheY-like"/>
    <property type="match status" value="1"/>
</dbReference>
<dbReference type="PROSITE" id="PS50110">
    <property type="entry name" value="RESPONSE_REGULATORY"/>
    <property type="match status" value="1"/>
</dbReference>
<feature type="domain" description="Response regulatory" evidence="2">
    <location>
        <begin position="6"/>
        <end position="120"/>
    </location>
</feature>
<dbReference type="SMART" id="SM00448">
    <property type="entry name" value="REC"/>
    <property type="match status" value="1"/>
</dbReference>
<sequence>MDSKIKILIAEDDLDTQEIIASFINPLKAFEIIGSVHDGESLVEMMVDLGPDLIIADINMPNINGIDAIRQCIQIRPSIKFIFLTGHKEYATTAFDLNAVDYLLKPLKKDRLYVGLEKAKCFLHKKKMTEKDRKILTVKVARASFFIHFSSILFIEKENRKTVIHTLDEKYETNETLESIYKRLNLDFFRTHRSFIVNIHWISHITGEGETYFAHLRKYPQYVHVSKLRLNELYKELSTHIETTK</sequence>
<evidence type="ECO:0000256" key="1">
    <source>
        <dbReference type="PROSITE-ProRule" id="PRU00169"/>
    </source>
</evidence>
<dbReference type="Gene3D" id="3.40.50.2300">
    <property type="match status" value="1"/>
</dbReference>
<comment type="caution">
    <text evidence="4">The sequence shown here is derived from an EMBL/GenBank/DDBJ whole genome shotgun (WGS) entry which is preliminary data.</text>
</comment>
<dbReference type="Gene3D" id="2.40.50.1020">
    <property type="entry name" value="LytTr DNA-binding domain"/>
    <property type="match status" value="1"/>
</dbReference>
<gene>
    <name evidence="4" type="ORF">KS407_16325</name>
</gene>